<comment type="caution">
    <text evidence="2">The sequence shown here is derived from an EMBL/GenBank/DDBJ whole genome shotgun (WGS) entry which is preliminary data.</text>
</comment>
<evidence type="ECO:0000313" key="2">
    <source>
        <dbReference type="EMBL" id="KAF2435093.1"/>
    </source>
</evidence>
<dbReference type="EMBL" id="MU007014">
    <property type="protein sequence ID" value="KAF2435093.1"/>
    <property type="molecule type" value="Genomic_DNA"/>
</dbReference>
<reference evidence="2" key="1">
    <citation type="journal article" date="2020" name="Stud. Mycol.">
        <title>101 Dothideomycetes genomes: a test case for predicting lifestyles and emergence of pathogens.</title>
        <authorList>
            <person name="Haridas S."/>
            <person name="Albert R."/>
            <person name="Binder M."/>
            <person name="Bloem J."/>
            <person name="Labutti K."/>
            <person name="Salamov A."/>
            <person name="Andreopoulos B."/>
            <person name="Baker S."/>
            <person name="Barry K."/>
            <person name="Bills G."/>
            <person name="Bluhm B."/>
            <person name="Cannon C."/>
            <person name="Castanera R."/>
            <person name="Culley D."/>
            <person name="Daum C."/>
            <person name="Ezra D."/>
            <person name="Gonzalez J."/>
            <person name="Henrissat B."/>
            <person name="Kuo A."/>
            <person name="Liang C."/>
            <person name="Lipzen A."/>
            <person name="Lutzoni F."/>
            <person name="Magnuson J."/>
            <person name="Mondo S."/>
            <person name="Nolan M."/>
            <person name="Ohm R."/>
            <person name="Pangilinan J."/>
            <person name="Park H.-J."/>
            <person name="Ramirez L."/>
            <person name="Alfaro M."/>
            <person name="Sun H."/>
            <person name="Tritt A."/>
            <person name="Yoshinaga Y."/>
            <person name="Zwiers L.-H."/>
            <person name="Turgeon B."/>
            <person name="Goodwin S."/>
            <person name="Spatafora J."/>
            <person name="Crous P."/>
            <person name="Grigoriev I."/>
        </authorList>
    </citation>
    <scope>NUCLEOTIDE SEQUENCE</scope>
    <source>
        <strain evidence="2">CBS 130266</strain>
    </source>
</reference>
<feature type="region of interest" description="Disordered" evidence="1">
    <location>
        <begin position="19"/>
        <end position="40"/>
    </location>
</feature>
<dbReference type="AlphaFoldDB" id="A0A9P4P1H1"/>
<proteinExistence type="predicted"/>
<name>A0A9P4P1H1_9PEZI</name>
<feature type="region of interest" description="Disordered" evidence="1">
    <location>
        <begin position="141"/>
        <end position="166"/>
    </location>
</feature>
<feature type="compositionally biased region" description="Polar residues" evidence="1">
    <location>
        <begin position="31"/>
        <end position="40"/>
    </location>
</feature>
<evidence type="ECO:0000256" key="1">
    <source>
        <dbReference type="SAM" id="MobiDB-lite"/>
    </source>
</evidence>
<dbReference type="OrthoDB" id="4152607at2759"/>
<keyword evidence="3" id="KW-1185">Reference proteome</keyword>
<gene>
    <name evidence="2" type="ORF">EJ08DRAFT_389371</name>
</gene>
<feature type="compositionally biased region" description="Basic and acidic residues" evidence="1">
    <location>
        <begin position="144"/>
        <end position="153"/>
    </location>
</feature>
<evidence type="ECO:0000313" key="3">
    <source>
        <dbReference type="Proteomes" id="UP000800235"/>
    </source>
</evidence>
<protein>
    <submittedName>
        <fullName evidence="2">Uncharacterized protein</fullName>
    </submittedName>
</protein>
<sequence length="531" mass="59510">MPASPNSSAFSSILEMSSSSAEFDTDKRATMTPSTVSTETPILPWKAHGGWKPLDIKLSDIAVNRSKRRQKLLSKQIINPVAKETTDRDREYYAELLNNHKKLKKARLARVATEKLVKAQKQKSNQICTPAIEKELECSLPSAEEDHQEKVTKAPESAEGENDTSEPKFNHIEVKECLARGRMFLWRTHSLDGIHRSSGYSGPVLYLPKSLRTGEDNYISILDLRPVRGQIMLGMHLKWSNPKLDEFLSWTNSLLFSIVHALGRHEKGQEPVLIAFGDISALITPDGQQVPFYPANTLHKVFNVLGRDWGTRDEQKLQPRMSTHEILSFGEMRDPNSAICHVTIEMLVGHGLFQLVPVLKVDGLFKRTGLYESLVALRSKLHYEAEAVKPSTEELGVCQALASFSKHPTANEIPFHAFAFFLAPKKRKITPKYQNWVSANFTAQNAQAGIFPGMNVIADNLPEVAQYYELVKEAGNVLGLTPMLDISLVTGRGGTELNYKGDDKRILKYAVITVELRDSKRRKLTLAIILT</sequence>
<organism evidence="2 3">
    <name type="scientific">Tothia fuscella</name>
    <dbReference type="NCBI Taxonomy" id="1048955"/>
    <lineage>
        <taxon>Eukaryota</taxon>
        <taxon>Fungi</taxon>
        <taxon>Dikarya</taxon>
        <taxon>Ascomycota</taxon>
        <taxon>Pezizomycotina</taxon>
        <taxon>Dothideomycetes</taxon>
        <taxon>Pleosporomycetidae</taxon>
        <taxon>Venturiales</taxon>
        <taxon>Cylindrosympodiaceae</taxon>
        <taxon>Tothia</taxon>
    </lineage>
</organism>
<accession>A0A9P4P1H1</accession>
<dbReference type="Proteomes" id="UP000800235">
    <property type="component" value="Unassembled WGS sequence"/>
</dbReference>